<dbReference type="InterPro" id="IPR002241">
    <property type="entry name" value="Glyco_hydro_27"/>
</dbReference>
<protein>
    <recommendedName>
        <fullName evidence="10">Alpha-galactosidase</fullName>
        <ecNumber evidence="10">3.2.1.22</ecNumber>
    </recommendedName>
    <alternativeName>
        <fullName evidence="10">Melibiase</fullName>
    </alternativeName>
</protein>
<evidence type="ECO:0000259" key="11">
    <source>
        <dbReference type="Pfam" id="PF17801"/>
    </source>
</evidence>
<dbReference type="SUPFAM" id="SSF51011">
    <property type="entry name" value="Glycosyl hydrolase domain"/>
    <property type="match status" value="1"/>
</dbReference>
<evidence type="ECO:0000256" key="2">
    <source>
        <dbReference type="ARBA" id="ARBA00003969"/>
    </source>
</evidence>
<keyword evidence="9 10" id="KW-0326">Glycosidase</keyword>
<dbReference type="PRINTS" id="PR00740">
    <property type="entry name" value="GLHYDRLASE27"/>
</dbReference>
<dbReference type="InterPro" id="IPR000111">
    <property type="entry name" value="Glyco_hydro_27/36_CS"/>
</dbReference>
<dbReference type="GO" id="GO:0005576">
    <property type="term" value="C:extracellular region"/>
    <property type="evidence" value="ECO:0007669"/>
    <property type="project" value="UniProtKB-SubCell"/>
</dbReference>
<sequence>MVSKDGVSGRTPVMGWNSWNAYRCDINETRVLDAAKELITYGLKELGYVYVNIDDCWSIPNTRDPETLAIIPDPAKFPHGIKWLADQIHALGLKLGIYGDAGETTCAGFPGSLYFEEIDARTWAEWGVDYLKYDNCNVPSSWPSDPYHNCHPDYNSPHGPNATCINDPLLAPPGYDWSTSPTAERFMRMSEALDKQNRTILLSLCEWGQAGVAEGWGEEVSISWRLTDDIFPRWPVIKHIANYASFFSHSVAFFAHNDLDMLEIGNGNLTLAEQRTHFSLWAALKSPLLIGTDISALSPAALAILKNHALIAFNQDPKIAAPAQPFNWNWEYNDDLPAAYWSGRGQEGVMVLLVNWHEKEWGMGVSWGEVPELVQGKGYKVKNGWTGEELGCWKGWEGMVEKHDTVVLVVGEECEGLAKSMPLFATLPASNSRISSKKLEYLKEMAAKEGPAPGVVGDVKAYRQEDVQVVDAGDTMELKEDSE</sequence>
<dbReference type="OrthoDB" id="5795902at2759"/>
<dbReference type="GO" id="GO:0004557">
    <property type="term" value="F:alpha-galactosidase activity"/>
    <property type="evidence" value="ECO:0007669"/>
    <property type="project" value="UniProtKB-EC"/>
</dbReference>
<evidence type="ECO:0000256" key="7">
    <source>
        <dbReference type="ARBA" id="ARBA00022801"/>
    </source>
</evidence>
<evidence type="ECO:0000256" key="6">
    <source>
        <dbReference type="ARBA" id="ARBA00022729"/>
    </source>
</evidence>
<keyword evidence="6" id="KW-0732">Signal</keyword>
<dbReference type="InParanoid" id="A0A4V3SIQ2"/>
<evidence type="ECO:0000256" key="9">
    <source>
        <dbReference type="ARBA" id="ARBA00023295"/>
    </source>
</evidence>
<dbReference type="Proteomes" id="UP000298138">
    <property type="component" value="Unassembled WGS sequence"/>
</dbReference>
<dbReference type="STRING" id="341454.A0A4V3SIQ2"/>
<dbReference type="Gene3D" id="3.20.20.70">
    <property type="entry name" value="Aldolase class I"/>
    <property type="match status" value="1"/>
</dbReference>
<dbReference type="EMBL" id="ML220122">
    <property type="protein sequence ID" value="TGZ80885.1"/>
    <property type="molecule type" value="Genomic_DNA"/>
</dbReference>
<dbReference type="Pfam" id="PF17801">
    <property type="entry name" value="Melibiase_C"/>
    <property type="match status" value="1"/>
</dbReference>
<dbReference type="AlphaFoldDB" id="A0A4V3SIQ2"/>
<keyword evidence="13" id="KW-1185">Reference proteome</keyword>
<evidence type="ECO:0000256" key="4">
    <source>
        <dbReference type="ARBA" id="ARBA00009743"/>
    </source>
</evidence>
<dbReference type="GO" id="GO:0005975">
    <property type="term" value="P:carbohydrate metabolic process"/>
    <property type="evidence" value="ECO:0007669"/>
    <property type="project" value="InterPro"/>
</dbReference>
<proteinExistence type="inferred from homology"/>
<gene>
    <name evidence="12" type="ORF">EX30DRAFT_355184</name>
</gene>
<organism evidence="12 13">
    <name type="scientific">Ascodesmis nigricans</name>
    <dbReference type="NCBI Taxonomy" id="341454"/>
    <lineage>
        <taxon>Eukaryota</taxon>
        <taxon>Fungi</taxon>
        <taxon>Dikarya</taxon>
        <taxon>Ascomycota</taxon>
        <taxon>Pezizomycotina</taxon>
        <taxon>Pezizomycetes</taxon>
        <taxon>Pezizales</taxon>
        <taxon>Ascodesmidaceae</taxon>
        <taxon>Ascodesmis</taxon>
    </lineage>
</organism>
<evidence type="ECO:0000256" key="1">
    <source>
        <dbReference type="ARBA" id="ARBA00001255"/>
    </source>
</evidence>
<name>A0A4V3SIQ2_9PEZI</name>
<keyword evidence="10" id="KW-1015">Disulfide bond</keyword>
<keyword evidence="8" id="KW-0325">Glycoprotein</keyword>
<accession>A0A4V3SIQ2</accession>
<comment type="function">
    <text evidence="2">Hydrolyzes a variety of simple alpha-D-galactoside as well as more complex molecules such as oligosaccharides and polysaccharides.</text>
</comment>
<dbReference type="PROSITE" id="PS00512">
    <property type="entry name" value="ALPHA_GALACTOSIDASE"/>
    <property type="match status" value="1"/>
</dbReference>
<dbReference type="PANTHER" id="PTHR11452:SF61">
    <property type="entry name" value="ALPHA-GALACTOSIDASE B-RELATED"/>
    <property type="match status" value="1"/>
</dbReference>
<dbReference type="InterPro" id="IPR041233">
    <property type="entry name" value="Melibiase_C"/>
</dbReference>
<dbReference type="EC" id="3.2.1.22" evidence="10"/>
<evidence type="ECO:0000256" key="3">
    <source>
        <dbReference type="ARBA" id="ARBA00004613"/>
    </source>
</evidence>
<dbReference type="InterPro" id="IPR013785">
    <property type="entry name" value="Aldolase_TIM"/>
</dbReference>
<evidence type="ECO:0000256" key="5">
    <source>
        <dbReference type="ARBA" id="ARBA00022525"/>
    </source>
</evidence>
<dbReference type="Pfam" id="PF16499">
    <property type="entry name" value="Melibiase_2"/>
    <property type="match status" value="2"/>
</dbReference>
<comment type="similarity">
    <text evidence="4 10">Belongs to the glycosyl hydrolase 27 family.</text>
</comment>
<dbReference type="Gene3D" id="2.60.40.1180">
    <property type="entry name" value="Golgi alpha-mannosidase II"/>
    <property type="match status" value="1"/>
</dbReference>
<comment type="subcellular location">
    <subcellularLocation>
        <location evidence="3">Secreted</location>
    </subcellularLocation>
</comment>
<reference evidence="12 13" key="1">
    <citation type="submission" date="2019-04" db="EMBL/GenBank/DDBJ databases">
        <title>Comparative genomics and transcriptomics to analyze fruiting body development in filamentous ascomycetes.</title>
        <authorList>
            <consortium name="DOE Joint Genome Institute"/>
            <person name="Lutkenhaus R."/>
            <person name="Traeger S."/>
            <person name="Breuer J."/>
            <person name="Kuo A."/>
            <person name="Lipzen A."/>
            <person name="Pangilinan J."/>
            <person name="Dilworth D."/>
            <person name="Sandor L."/>
            <person name="Poggeler S."/>
            <person name="Barry K."/>
            <person name="Grigoriev I.V."/>
            <person name="Nowrousian M."/>
        </authorList>
    </citation>
    <scope>NUCLEOTIDE SEQUENCE [LARGE SCALE GENOMIC DNA]</scope>
    <source>
        <strain evidence="12 13">CBS 389.68</strain>
    </source>
</reference>
<evidence type="ECO:0000256" key="10">
    <source>
        <dbReference type="RuleBase" id="RU361168"/>
    </source>
</evidence>
<comment type="catalytic activity">
    <reaction evidence="1 10">
        <text>Hydrolysis of terminal, non-reducing alpha-D-galactose residues in alpha-D-galactosides, including galactose oligosaccharides, galactomannans and galactolipids.</text>
        <dbReference type="EC" id="3.2.1.22"/>
    </reaction>
</comment>
<dbReference type="SUPFAM" id="SSF51445">
    <property type="entry name" value="(Trans)glycosidases"/>
    <property type="match status" value="1"/>
</dbReference>
<feature type="domain" description="Alpha galactosidase C-terminal" evidence="11">
    <location>
        <begin position="338"/>
        <end position="409"/>
    </location>
</feature>
<evidence type="ECO:0000313" key="13">
    <source>
        <dbReference type="Proteomes" id="UP000298138"/>
    </source>
</evidence>
<evidence type="ECO:0000313" key="12">
    <source>
        <dbReference type="EMBL" id="TGZ80885.1"/>
    </source>
</evidence>
<dbReference type="InterPro" id="IPR017853">
    <property type="entry name" value="GH"/>
</dbReference>
<keyword evidence="7 10" id="KW-0378">Hydrolase</keyword>
<evidence type="ECO:0000256" key="8">
    <source>
        <dbReference type="ARBA" id="ARBA00023180"/>
    </source>
</evidence>
<dbReference type="InterPro" id="IPR013780">
    <property type="entry name" value="Glyco_hydro_b"/>
</dbReference>
<keyword evidence="5" id="KW-0964">Secreted</keyword>
<dbReference type="CDD" id="cd14792">
    <property type="entry name" value="GH27"/>
    <property type="match status" value="1"/>
</dbReference>
<dbReference type="PANTHER" id="PTHR11452">
    <property type="entry name" value="ALPHA-GALACTOSIDASE/ALPHA-N-ACETYLGALACTOSAMINIDASE"/>
    <property type="match status" value="1"/>
</dbReference>